<dbReference type="InterPro" id="IPR036188">
    <property type="entry name" value="FAD/NAD-bd_sf"/>
</dbReference>
<comment type="caution">
    <text evidence="6">The sequence shown here is derived from an EMBL/GenBank/DDBJ whole genome shotgun (WGS) entry which is preliminary data.</text>
</comment>
<comment type="cofactor">
    <cofactor evidence="1">
        <name>FAD</name>
        <dbReference type="ChEBI" id="CHEBI:57692"/>
    </cofactor>
</comment>
<dbReference type="InterPro" id="IPR006076">
    <property type="entry name" value="FAD-dep_OxRdtase"/>
</dbReference>
<sequence length="375" mass="40464">MNEVIVIGAGVLGASTAYHLARMGSNVTLVDGNFKGQATDAAAGIICPWLSQRRNKTWYTLAKNGAAYFNHLIQLLEEDGETDTGYKKVGAISIHTDPVKLQEMEKRALKRREDAPEIGEVYQLNEVETAKLFPPIAEGYSSIFVSGAARVNGRALRRALMGACKNHGVKVITGKADLIYDSGTAKGITVAGERIFADSIIVSAGAWTNQLLSPIGIKFDFTFQKGQIIHLQMERTNTNSWPVVMPPGNKSILAFDHGEIVIGSTHEKNTGFDMRVTAGGVDDILGQVLAVAPGLGNASIKDIRVGFRPYTPNFLPMFGEIPGYQRLYVANGLGASGLTVGPYLGYQLACFILGKSLEIDPSNYDIVGAIKKNMR</sequence>
<keyword evidence="7" id="KW-1185">Reference proteome</keyword>
<feature type="domain" description="FAD dependent oxidoreductase" evidence="5">
    <location>
        <begin position="4"/>
        <end position="349"/>
    </location>
</feature>
<dbReference type="RefSeq" id="WP_263062138.1">
    <property type="nucleotide sequence ID" value="NZ_JAOUSE010000050.1"/>
</dbReference>
<protein>
    <submittedName>
        <fullName evidence="6">FAD-binding oxidoreductase</fullName>
    </submittedName>
</protein>
<dbReference type="Gene3D" id="3.50.50.60">
    <property type="entry name" value="FAD/NAD(P)-binding domain"/>
    <property type="match status" value="1"/>
</dbReference>
<dbReference type="SUPFAM" id="SSF51905">
    <property type="entry name" value="FAD/NAD(P)-binding domain"/>
    <property type="match status" value="1"/>
</dbReference>
<dbReference type="Pfam" id="PF01266">
    <property type="entry name" value="DAO"/>
    <property type="match status" value="1"/>
</dbReference>
<evidence type="ECO:0000256" key="3">
    <source>
        <dbReference type="ARBA" id="ARBA00022630"/>
    </source>
</evidence>
<organism evidence="6 7">
    <name type="scientific">Pallidibacillus thermolactis</name>
    <dbReference type="NCBI Taxonomy" id="251051"/>
    <lineage>
        <taxon>Bacteria</taxon>
        <taxon>Bacillati</taxon>
        <taxon>Bacillota</taxon>
        <taxon>Bacilli</taxon>
        <taxon>Bacillales</taxon>
        <taxon>Bacillaceae</taxon>
        <taxon>Pallidibacillus</taxon>
    </lineage>
</organism>
<dbReference type="SUPFAM" id="SSF54373">
    <property type="entry name" value="FAD-linked reductases, C-terminal domain"/>
    <property type="match status" value="1"/>
</dbReference>
<evidence type="ECO:0000256" key="4">
    <source>
        <dbReference type="ARBA" id="ARBA00023002"/>
    </source>
</evidence>
<evidence type="ECO:0000256" key="1">
    <source>
        <dbReference type="ARBA" id="ARBA00001974"/>
    </source>
</evidence>
<comment type="similarity">
    <text evidence="2">Belongs to the DadA oxidoreductase family.</text>
</comment>
<reference evidence="6 7" key="1">
    <citation type="submission" date="2022-10" db="EMBL/GenBank/DDBJ databases">
        <title>Description of Fervidibacillus gen. nov. in the family Fervidibacillaceae fam. nov. with two species, Fervidibacillus albus sp. nov., and Fervidibacillus halotolerans sp. nov., isolated from tidal flat sediments.</title>
        <authorList>
            <person name="Kwon K.K."/>
            <person name="Yang S.-H."/>
        </authorList>
    </citation>
    <scope>NUCLEOTIDE SEQUENCE [LARGE SCALE GENOMIC DNA]</scope>
    <source>
        <strain evidence="6 7">DSM 23332</strain>
    </source>
</reference>
<keyword evidence="3" id="KW-0285">Flavoprotein</keyword>
<evidence type="ECO:0000259" key="5">
    <source>
        <dbReference type="Pfam" id="PF01266"/>
    </source>
</evidence>
<keyword evidence="4" id="KW-0560">Oxidoreductase</keyword>
<dbReference type="Gene3D" id="3.30.9.10">
    <property type="entry name" value="D-Amino Acid Oxidase, subunit A, domain 2"/>
    <property type="match status" value="1"/>
</dbReference>
<evidence type="ECO:0000313" key="6">
    <source>
        <dbReference type="EMBL" id="MCU9595366.1"/>
    </source>
</evidence>
<evidence type="ECO:0000313" key="7">
    <source>
        <dbReference type="Proteomes" id="UP001208656"/>
    </source>
</evidence>
<dbReference type="Proteomes" id="UP001208656">
    <property type="component" value="Unassembled WGS sequence"/>
</dbReference>
<gene>
    <name evidence="6" type="ORF">OEV82_13030</name>
</gene>
<accession>A0ABT2WK53</accession>
<dbReference type="EMBL" id="JAOUSE010000050">
    <property type="protein sequence ID" value="MCU9595366.1"/>
    <property type="molecule type" value="Genomic_DNA"/>
</dbReference>
<dbReference type="PANTHER" id="PTHR13847">
    <property type="entry name" value="SARCOSINE DEHYDROGENASE-RELATED"/>
    <property type="match status" value="1"/>
</dbReference>
<name>A0ABT2WK53_9BACI</name>
<evidence type="ECO:0000256" key="2">
    <source>
        <dbReference type="ARBA" id="ARBA00009410"/>
    </source>
</evidence>
<dbReference type="PANTHER" id="PTHR13847:SF286">
    <property type="entry name" value="D-AMINO ACID DEHYDROGENASE"/>
    <property type="match status" value="1"/>
</dbReference>
<proteinExistence type="inferred from homology"/>